<keyword evidence="3" id="KW-1185">Reference proteome</keyword>
<comment type="caution">
    <text evidence="2">The sequence shown here is derived from an EMBL/GenBank/DDBJ whole genome shotgun (WGS) entry which is preliminary data.</text>
</comment>
<evidence type="ECO:0000313" key="2">
    <source>
        <dbReference type="EMBL" id="KAF7431818.1"/>
    </source>
</evidence>
<evidence type="ECO:0000256" key="1">
    <source>
        <dbReference type="SAM" id="MobiDB-lite"/>
    </source>
</evidence>
<proteinExistence type="predicted"/>
<feature type="compositionally biased region" description="Acidic residues" evidence="1">
    <location>
        <begin position="47"/>
        <end position="60"/>
    </location>
</feature>
<feature type="region of interest" description="Disordered" evidence="1">
    <location>
        <begin position="41"/>
        <end position="74"/>
    </location>
</feature>
<sequence length="90" mass="10755">MLKSIKAKRKSKEEGNRKSTNSIYNLWDKYEKEKEVEVEEQKVEEQVEKEEEEEEEEEEEKGYRAVKEKKRTNVHTTVQSLSLSLLVYTS</sequence>
<dbReference type="EMBL" id="JACSDY010000003">
    <property type="protein sequence ID" value="KAF7431818.1"/>
    <property type="molecule type" value="Genomic_DNA"/>
</dbReference>
<organism evidence="2 3">
    <name type="scientific">Vespula pensylvanica</name>
    <name type="common">Western yellow jacket</name>
    <name type="synonym">Wasp</name>
    <dbReference type="NCBI Taxonomy" id="30213"/>
    <lineage>
        <taxon>Eukaryota</taxon>
        <taxon>Metazoa</taxon>
        <taxon>Ecdysozoa</taxon>
        <taxon>Arthropoda</taxon>
        <taxon>Hexapoda</taxon>
        <taxon>Insecta</taxon>
        <taxon>Pterygota</taxon>
        <taxon>Neoptera</taxon>
        <taxon>Endopterygota</taxon>
        <taxon>Hymenoptera</taxon>
        <taxon>Apocrita</taxon>
        <taxon>Aculeata</taxon>
        <taxon>Vespoidea</taxon>
        <taxon>Vespidae</taxon>
        <taxon>Vespinae</taxon>
        <taxon>Vespula</taxon>
    </lineage>
</organism>
<gene>
    <name evidence="2" type="ORF">H0235_004742</name>
</gene>
<accession>A0A834P844</accession>
<reference evidence="2" key="1">
    <citation type="journal article" date="2020" name="G3 (Bethesda)">
        <title>High-Quality Assemblies for Three Invasive Social Wasps from the &lt;i&gt;Vespula&lt;/i&gt; Genus.</title>
        <authorList>
            <person name="Harrop T.W.R."/>
            <person name="Guhlin J."/>
            <person name="McLaughlin G.M."/>
            <person name="Permina E."/>
            <person name="Stockwell P."/>
            <person name="Gilligan J."/>
            <person name="Le Lec M.F."/>
            <person name="Gruber M.A.M."/>
            <person name="Quinn O."/>
            <person name="Lovegrove M."/>
            <person name="Duncan E.J."/>
            <person name="Remnant E.J."/>
            <person name="Van Eeckhoven J."/>
            <person name="Graham B."/>
            <person name="Knapp R.A."/>
            <person name="Langford K.W."/>
            <person name="Kronenberg Z."/>
            <person name="Press M.O."/>
            <person name="Eacker S.M."/>
            <person name="Wilson-Rankin E.E."/>
            <person name="Purcell J."/>
            <person name="Lester P.J."/>
            <person name="Dearden P.K."/>
        </authorList>
    </citation>
    <scope>NUCLEOTIDE SEQUENCE</scope>
    <source>
        <strain evidence="2">Volc-1</strain>
    </source>
</reference>
<dbReference type="Proteomes" id="UP000600918">
    <property type="component" value="Unassembled WGS sequence"/>
</dbReference>
<feature type="compositionally biased region" description="Basic residues" evidence="1">
    <location>
        <begin position="1"/>
        <end position="10"/>
    </location>
</feature>
<name>A0A834P844_VESPE</name>
<evidence type="ECO:0000313" key="3">
    <source>
        <dbReference type="Proteomes" id="UP000600918"/>
    </source>
</evidence>
<feature type="region of interest" description="Disordered" evidence="1">
    <location>
        <begin position="1"/>
        <end position="24"/>
    </location>
</feature>
<protein>
    <submittedName>
        <fullName evidence="2">Uncharacterized protein</fullName>
    </submittedName>
</protein>
<dbReference type="AlphaFoldDB" id="A0A834P844"/>